<gene>
    <name evidence="3" type="ORF">FJ651_01290</name>
</gene>
<dbReference type="Pfam" id="PF26113">
    <property type="entry name" value="GH16_XgeA"/>
    <property type="match status" value="1"/>
</dbReference>
<dbReference type="InterPro" id="IPR000757">
    <property type="entry name" value="Beta-glucanase-like"/>
</dbReference>
<dbReference type="GO" id="GO:0004553">
    <property type="term" value="F:hydrolase activity, hydrolyzing O-glycosyl compounds"/>
    <property type="evidence" value="ECO:0007669"/>
    <property type="project" value="InterPro"/>
</dbReference>
<dbReference type="Proteomes" id="UP000317332">
    <property type="component" value="Unassembled WGS sequence"/>
</dbReference>
<keyword evidence="3" id="KW-0378">Hydrolase</keyword>
<dbReference type="InterPro" id="IPR050546">
    <property type="entry name" value="Glycosyl_Hydrlase_16"/>
</dbReference>
<proteinExistence type="inferred from homology"/>
<name>A0A506PNV7_9FLAO</name>
<dbReference type="SUPFAM" id="SSF49899">
    <property type="entry name" value="Concanavalin A-like lectins/glucanases"/>
    <property type="match status" value="1"/>
</dbReference>
<reference evidence="3 4" key="1">
    <citation type="submission" date="2019-06" db="EMBL/GenBank/DDBJ databases">
        <title>Flavobacteriaceae Paucihalobacterium erythroidium CWB-1, complete genome.</title>
        <authorList>
            <person name="Wu S."/>
        </authorList>
    </citation>
    <scope>NUCLEOTIDE SEQUENCE [LARGE SCALE GENOMIC DNA]</scope>
    <source>
        <strain evidence="3 4">CWB-1</strain>
    </source>
</reference>
<comment type="caution">
    <text evidence="3">The sequence shown here is derived from an EMBL/GenBank/DDBJ whole genome shotgun (WGS) entry which is preliminary data.</text>
</comment>
<dbReference type="PANTHER" id="PTHR10963">
    <property type="entry name" value="GLYCOSYL HYDROLASE-RELATED"/>
    <property type="match status" value="1"/>
</dbReference>
<keyword evidence="4" id="KW-1185">Reference proteome</keyword>
<evidence type="ECO:0000256" key="1">
    <source>
        <dbReference type="ARBA" id="ARBA00006865"/>
    </source>
</evidence>
<dbReference type="OrthoDB" id="9809583at2"/>
<dbReference type="PANTHER" id="PTHR10963:SF55">
    <property type="entry name" value="GLYCOSIDE HYDROLASE FAMILY 16 PROTEIN"/>
    <property type="match status" value="1"/>
</dbReference>
<evidence type="ECO:0000259" key="2">
    <source>
        <dbReference type="PROSITE" id="PS51762"/>
    </source>
</evidence>
<dbReference type="Gene3D" id="2.60.120.200">
    <property type="match status" value="1"/>
</dbReference>
<dbReference type="PROSITE" id="PS51762">
    <property type="entry name" value="GH16_2"/>
    <property type="match status" value="1"/>
</dbReference>
<accession>A0A506PNV7</accession>
<dbReference type="InterPro" id="IPR013320">
    <property type="entry name" value="ConA-like_dom_sf"/>
</dbReference>
<dbReference type="GO" id="GO:0005975">
    <property type="term" value="P:carbohydrate metabolic process"/>
    <property type="evidence" value="ECO:0007669"/>
    <property type="project" value="InterPro"/>
</dbReference>
<dbReference type="EMBL" id="VHIQ01000001">
    <property type="protein sequence ID" value="TPV35573.1"/>
    <property type="molecule type" value="Genomic_DNA"/>
</dbReference>
<sequence>MIFNEKLPLVVLMFATMMLFCSCENSSNISSVKIESTNEVIQINPFEPDNSTPPQKINGYELVFNDEFNHEGPMKETYWRAETGFVRNNEHQWYQTKNGYCSGGRLVITANKERVKNPDYDETSSNWKINREYADYTSASFITKKEYHQKYDSVMMIMRAKLPLKNGGEEDYGVWPAFWTTGEGPWPHGGEIDIMEYYNGRMMANFAVKGKKGAKWQGNKEENAPNSYLKNIIEGKAIGFKADSTWLQQYHVWKLIGDGRFLSVYLDDVFMSRIALNTKNEDTSVRAYPFMGNTCNYWINLAVGGNPHPDLEQLDQTEFPRQYEIDYARIYVLKNE</sequence>
<dbReference type="CDD" id="cd08023">
    <property type="entry name" value="GH16_laminarinase_like"/>
    <property type="match status" value="1"/>
</dbReference>
<dbReference type="PROSITE" id="PS51257">
    <property type="entry name" value="PROKAR_LIPOPROTEIN"/>
    <property type="match status" value="1"/>
</dbReference>
<organism evidence="3 4">
    <name type="scientific">Paucihalobacter ruber</name>
    <dbReference type="NCBI Taxonomy" id="2567861"/>
    <lineage>
        <taxon>Bacteria</taxon>
        <taxon>Pseudomonadati</taxon>
        <taxon>Bacteroidota</taxon>
        <taxon>Flavobacteriia</taxon>
        <taxon>Flavobacteriales</taxon>
        <taxon>Flavobacteriaceae</taxon>
        <taxon>Paucihalobacter</taxon>
    </lineage>
</organism>
<feature type="domain" description="GH16" evidence="2">
    <location>
        <begin position="46"/>
        <end position="336"/>
    </location>
</feature>
<comment type="similarity">
    <text evidence="1">Belongs to the glycosyl hydrolase 16 family.</text>
</comment>
<protein>
    <submittedName>
        <fullName evidence="3">Glycoside hydrolase family 16 protein</fullName>
    </submittedName>
</protein>
<evidence type="ECO:0000313" key="4">
    <source>
        <dbReference type="Proteomes" id="UP000317332"/>
    </source>
</evidence>
<dbReference type="RefSeq" id="WP_140988583.1">
    <property type="nucleotide sequence ID" value="NZ_VHIQ01000001.1"/>
</dbReference>
<evidence type="ECO:0000313" key="3">
    <source>
        <dbReference type="EMBL" id="TPV35573.1"/>
    </source>
</evidence>
<dbReference type="AlphaFoldDB" id="A0A506PNV7"/>